<dbReference type="EMBL" id="LDTC01000059">
    <property type="protein sequence ID" value="KTW13767.1"/>
    <property type="molecule type" value="Genomic_DNA"/>
</dbReference>
<dbReference type="RefSeq" id="WP_058716618.1">
    <property type="nucleotide sequence ID" value="NZ_LDTC01000059.1"/>
</dbReference>
<evidence type="ECO:0000313" key="4">
    <source>
        <dbReference type="Proteomes" id="UP000074410"/>
    </source>
</evidence>
<accession>A0A147IPU9</accession>
<protein>
    <submittedName>
        <fullName evidence="1">Uncharacterized protein</fullName>
    </submittedName>
</protein>
<dbReference type="Proteomes" id="UP000074410">
    <property type="component" value="Unassembled WGS sequence"/>
</dbReference>
<dbReference type="OrthoDB" id="1494135at2"/>
<dbReference type="AlphaFoldDB" id="A0A147IPU9"/>
<evidence type="ECO:0000313" key="3">
    <source>
        <dbReference type="Proteomes" id="UP000074072"/>
    </source>
</evidence>
<name>A0A147IPU9_9SPHN</name>
<evidence type="ECO:0000313" key="1">
    <source>
        <dbReference type="EMBL" id="KTT97329.1"/>
    </source>
</evidence>
<dbReference type="Proteomes" id="UP000074072">
    <property type="component" value="Unassembled WGS sequence"/>
</dbReference>
<reference evidence="3 4" key="1">
    <citation type="journal article" date="2016" name="Front. Microbiol.">
        <title>Genomic Resource of Rice Seed Associated Bacteria.</title>
        <authorList>
            <person name="Midha S."/>
            <person name="Bansal K."/>
            <person name="Sharma S."/>
            <person name="Kumar N."/>
            <person name="Patil P.P."/>
            <person name="Chaudhry V."/>
            <person name="Patil P.B."/>
        </authorList>
    </citation>
    <scope>NUCLEOTIDE SEQUENCE [LARGE SCALE GENOMIC DNA]</scope>
    <source>
        <strain evidence="2 4">NS258</strain>
        <strain evidence="1 3">SB4</strain>
    </source>
</reference>
<sequence length="313" mass="34543">MILTWMIAWALGGSDLPPVSERAMLADVQHIYRGAGHRLWPGFDRVPLDLVLIGSERETLFCHAAVKGFVAVGRDPLTKCPMQTRARQLPVDLAAASAFFPGGETIAIGDPKTLEMSPAYWKATVLHEAFHLYQSRIPGYPQAVAALGLASNSTDGSWMLNYPFPYADAQVGAAFLKMGDAGLAFLKAKSGQERRAATKAYVAAREAALSQVSAKDRRYYEFQVGQEGVARWTELTLAQQGDAAMRDDALDRWTGLATSLRAIREQGFGLWKRGALYVYGAVEAEMLERAGPHWRVEYRRHPFGLGDQLKRLN</sequence>
<organism evidence="1 3">
    <name type="scientific">Sphingomonas sanguinis</name>
    <dbReference type="NCBI Taxonomy" id="33051"/>
    <lineage>
        <taxon>Bacteria</taxon>
        <taxon>Pseudomonadati</taxon>
        <taxon>Pseudomonadota</taxon>
        <taxon>Alphaproteobacteria</taxon>
        <taxon>Sphingomonadales</taxon>
        <taxon>Sphingomonadaceae</taxon>
        <taxon>Sphingomonas</taxon>
    </lineage>
</organism>
<dbReference type="EMBL" id="LDTE01000086">
    <property type="protein sequence ID" value="KTT97329.1"/>
    <property type="molecule type" value="Genomic_DNA"/>
</dbReference>
<evidence type="ECO:0000313" key="2">
    <source>
        <dbReference type="EMBL" id="KTW13767.1"/>
    </source>
</evidence>
<proteinExistence type="predicted"/>
<dbReference type="PATRIC" id="fig|33051.4.peg.3621"/>
<comment type="caution">
    <text evidence="1">The sequence shown here is derived from an EMBL/GenBank/DDBJ whole genome shotgun (WGS) entry which is preliminary data.</text>
</comment>
<gene>
    <name evidence="2" type="ORF">NS258_08280</name>
    <name evidence="1" type="ORF">SB4_13685</name>
</gene>